<reference evidence="9 10" key="1">
    <citation type="submission" date="2016-10" db="EMBL/GenBank/DDBJ databases">
        <authorList>
            <person name="de Groot N.N."/>
        </authorList>
    </citation>
    <scope>NUCLEOTIDE SEQUENCE [LARGE SCALE GENOMIC DNA]</scope>
    <source>
        <strain evidence="9 10">DSM 17794</strain>
    </source>
</reference>
<feature type="transmembrane region" description="Helical" evidence="7">
    <location>
        <begin position="5"/>
        <end position="20"/>
    </location>
</feature>
<keyword evidence="2" id="KW-0813">Transport</keyword>
<evidence type="ECO:0000256" key="3">
    <source>
        <dbReference type="ARBA" id="ARBA00022692"/>
    </source>
</evidence>
<dbReference type="InterPro" id="IPR004680">
    <property type="entry name" value="Cit_transptr-like_dom"/>
</dbReference>
<feature type="transmembrane region" description="Helical" evidence="7">
    <location>
        <begin position="26"/>
        <end position="43"/>
    </location>
</feature>
<feature type="transmembrane region" description="Helical" evidence="7">
    <location>
        <begin position="448"/>
        <end position="476"/>
    </location>
</feature>
<feature type="transmembrane region" description="Helical" evidence="7">
    <location>
        <begin position="397"/>
        <end position="416"/>
    </location>
</feature>
<evidence type="ECO:0000259" key="8">
    <source>
        <dbReference type="PROSITE" id="PS51202"/>
    </source>
</evidence>
<sequence length="589" mass="63951">MTHNIVFGTLILTVGLFAWGRIRHDFVALIALFILIVTGIIDPAQAFSGFGHPAVITVASVLIIGKAFEFSGLIDVLGKWIMKIGDQLLVQILVLSLLVAVASAFMNNVGALAITMPIAIHLARKSGNPPSYILMPIAFASLLGGMTTLIGTPPNIIIATFRAEVIGEPFNMFDFSPVGLTIMLSGLVFIVLIGWRLLPKRIGKKSDENSFDIDDYITEVEVVEDSKVIGKPISELADISDTDVQVFGLVRDNKLIHAPEINYVLLKKDIILLETDADDLKTFIEDTKVKLVGDKKFLKDAEGSDKIMVAEAVVMADSSLIGRTVSDLHFRSRYGINLVAIARREKRIRRRLNKIVFQTGDVLLLQGREQVLNDTIKYMGCLPLAQRSLRIGYQTKILLAMGIFILSVTLVVTRLLPVQVAFSMAAVGMVLSGVLPIKNVYTSVDWPVIVLLGAMIPVGVALETSGGANLIASWVLELGETMPAWAMLTIILVITMFLSDIINNAATVVLMAPIAVGVANGLGYSIDPFLMAVAVGGSCAFLTPIGHQSNTLVMGPGGYKFTDYWRMGLPLEVIIVLVGIPMIMWVWPI</sequence>
<keyword evidence="4" id="KW-0677">Repeat</keyword>
<keyword evidence="5 7" id="KW-1133">Transmembrane helix</keyword>
<gene>
    <name evidence="9" type="ORF">SAMN05660413_02274</name>
</gene>
<dbReference type="EMBL" id="FOVL01000014">
    <property type="protein sequence ID" value="SFN71932.1"/>
    <property type="molecule type" value="Genomic_DNA"/>
</dbReference>
<feature type="transmembrane region" description="Helical" evidence="7">
    <location>
        <begin position="178"/>
        <end position="198"/>
    </location>
</feature>
<dbReference type="PANTHER" id="PTHR43652">
    <property type="entry name" value="BASIC AMINO ACID ANTIPORTER YFCC-RELATED"/>
    <property type="match status" value="1"/>
</dbReference>
<dbReference type="InterPro" id="IPR051679">
    <property type="entry name" value="DASS-Related_Transporters"/>
</dbReference>
<dbReference type="InterPro" id="IPR006037">
    <property type="entry name" value="RCK_C"/>
</dbReference>
<evidence type="ECO:0000313" key="10">
    <source>
        <dbReference type="Proteomes" id="UP000199153"/>
    </source>
</evidence>
<keyword evidence="6 7" id="KW-0472">Membrane</keyword>
<feature type="transmembrane region" description="Helical" evidence="7">
    <location>
        <begin position="567"/>
        <end position="587"/>
    </location>
</feature>
<dbReference type="SUPFAM" id="SSF116726">
    <property type="entry name" value="TrkA C-terminal domain-like"/>
    <property type="match status" value="2"/>
</dbReference>
<feature type="transmembrane region" description="Helical" evidence="7">
    <location>
        <begin position="88"/>
        <end position="120"/>
    </location>
</feature>
<dbReference type="GO" id="GO:0008324">
    <property type="term" value="F:monoatomic cation transmembrane transporter activity"/>
    <property type="evidence" value="ECO:0007669"/>
    <property type="project" value="InterPro"/>
</dbReference>
<evidence type="ECO:0000256" key="6">
    <source>
        <dbReference type="ARBA" id="ARBA00023136"/>
    </source>
</evidence>
<dbReference type="PANTHER" id="PTHR43652:SF2">
    <property type="entry name" value="BASIC AMINO ACID ANTIPORTER YFCC-RELATED"/>
    <property type="match status" value="1"/>
</dbReference>
<evidence type="ECO:0000256" key="1">
    <source>
        <dbReference type="ARBA" id="ARBA00004141"/>
    </source>
</evidence>
<proteinExistence type="predicted"/>
<feature type="transmembrane region" description="Helical" evidence="7">
    <location>
        <begin position="132"/>
        <end position="158"/>
    </location>
</feature>
<evidence type="ECO:0000256" key="7">
    <source>
        <dbReference type="SAM" id="Phobius"/>
    </source>
</evidence>
<dbReference type="Gene3D" id="3.30.70.1450">
    <property type="entry name" value="Regulator of K+ conductance, C-terminal domain"/>
    <property type="match status" value="2"/>
</dbReference>
<feature type="domain" description="RCK C-terminal" evidence="8">
    <location>
        <begin position="296"/>
        <end position="381"/>
    </location>
</feature>
<name>A0A1I5BB47_9FLAO</name>
<dbReference type="OrthoDB" id="9765532at2"/>
<feature type="transmembrane region" description="Helical" evidence="7">
    <location>
        <begin position="482"/>
        <end position="498"/>
    </location>
</feature>
<dbReference type="InterPro" id="IPR036721">
    <property type="entry name" value="RCK_C_sf"/>
</dbReference>
<keyword evidence="3 7" id="KW-0812">Transmembrane</keyword>
<dbReference type="CDD" id="cd01115">
    <property type="entry name" value="SLC13_permease"/>
    <property type="match status" value="1"/>
</dbReference>
<evidence type="ECO:0000313" key="9">
    <source>
        <dbReference type="EMBL" id="SFN71932.1"/>
    </source>
</evidence>
<feature type="transmembrane region" description="Helical" evidence="7">
    <location>
        <begin position="422"/>
        <end position="441"/>
    </location>
</feature>
<accession>A0A1I5BB47</accession>
<feature type="domain" description="RCK C-terminal" evidence="8">
    <location>
        <begin position="205"/>
        <end position="289"/>
    </location>
</feature>
<protein>
    <submittedName>
        <fullName evidence="9">Di-and tricarboxylate transporter</fullName>
    </submittedName>
</protein>
<keyword evidence="10" id="KW-1185">Reference proteome</keyword>
<dbReference type="PROSITE" id="PS51202">
    <property type="entry name" value="RCK_C"/>
    <property type="match status" value="2"/>
</dbReference>
<feature type="transmembrane region" description="Helical" evidence="7">
    <location>
        <begin position="529"/>
        <end position="546"/>
    </location>
</feature>
<evidence type="ECO:0000256" key="5">
    <source>
        <dbReference type="ARBA" id="ARBA00022989"/>
    </source>
</evidence>
<dbReference type="GO" id="GO:0006813">
    <property type="term" value="P:potassium ion transport"/>
    <property type="evidence" value="ECO:0007669"/>
    <property type="project" value="InterPro"/>
</dbReference>
<evidence type="ECO:0000256" key="2">
    <source>
        <dbReference type="ARBA" id="ARBA00022448"/>
    </source>
</evidence>
<organism evidence="9 10">
    <name type="scientific">Salegentibacter flavus</name>
    <dbReference type="NCBI Taxonomy" id="287099"/>
    <lineage>
        <taxon>Bacteria</taxon>
        <taxon>Pseudomonadati</taxon>
        <taxon>Bacteroidota</taxon>
        <taxon>Flavobacteriia</taxon>
        <taxon>Flavobacteriales</taxon>
        <taxon>Flavobacteriaceae</taxon>
        <taxon>Salegentibacter</taxon>
    </lineage>
</organism>
<dbReference type="Pfam" id="PF02080">
    <property type="entry name" value="TrkA_C"/>
    <property type="match status" value="2"/>
</dbReference>
<feature type="transmembrane region" description="Helical" evidence="7">
    <location>
        <begin position="50"/>
        <end position="68"/>
    </location>
</feature>
<dbReference type="AlphaFoldDB" id="A0A1I5BB47"/>
<evidence type="ECO:0000256" key="4">
    <source>
        <dbReference type="ARBA" id="ARBA00022737"/>
    </source>
</evidence>
<dbReference type="Pfam" id="PF03600">
    <property type="entry name" value="CitMHS"/>
    <property type="match status" value="1"/>
</dbReference>
<dbReference type="GO" id="GO:0005886">
    <property type="term" value="C:plasma membrane"/>
    <property type="evidence" value="ECO:0007669"/>
    <property type="project" value="TreeGrafter"/>
</dbReference>
<dbReference type="Proteomes" id="UP000199153">
    <property type="component" value="Unassembled WGS sequence"/>
</dbReference>
<comment type="subcellular location">
    <subcellularLocation>
        <location evidence="1">Membrane</location>
        <topology evidence="1">Multi-pass membrane protein</topology>
    </subcellularLocation>
</comment>
<dbReference type="RefSeq" id="WP_093409683.1">
    <property type="nucleotide sequence ID" value="NZ_FOVL01000014.1"/>
</dbReference>